<dbReference type="EMBL" id="MPTO01000019">
    <property type="protein sequence ID" value="OME16544.1"/>
    <property type="molecule type" value="Genomic_DNA"/>
</dbReference>
<proteinExistence type="predicted"/>
<name>A0AB36J8L9_9BACL</name>
<accession>A0AB36J8L9</accession>
<evidence type="ECO:0000313" key="1">
    <source>
        <dbReference type="EMBL" id="OME16544.1"/>
    </source>
</evidence>
<protein>
    <recommendedName>
        <fullName evidence="3">DUF3139 domain-containing protein</fullName>
    </recommendedName>
</protein>
<dbReference type="AlphaFoldDB" id="A0AB36J8L9"/>
<evidence type="ECO:0008006" key="3">
    <source>
        <dbReference type="Google" id="ProtNLM"/>
    </source>
</evidence>
<gene>
    <name evidence="1" type="ORF">BSK47_19985</name>
</gene>
<evidence type="ECO:0000313" key="2">
    <source>
        <dbReference type="Proteomes" id="UP000187323"/>
    </source>
</evidence>
<dbReference type="Proteomes" id="UP000187323">
    <property type="component" value="Unassembled WGS sequence"/>
</dbReference>
<organism evidence="1 2">
    <name type="scientific">Paenibacillus odorifer</name>
    <dbReference type="NCBI Taxonomy" id="189426"/>
    <lineage>
        <taxon>Bacteria</taxon>
        <taxon>Bacillati</taxon>
        <taxon>Bacillota</taxon>
        <taxon>Bacilli</taxon>
        <taxon>Bacillales</taxon>
        <taxon>Paenibacillaceae</taxon>
        <taxon>Paenibacillus</taxon>
    </lineage>
</organism>
<comment type="caution">
    <text evidence="1">The sequence shown here is derived from an EMBL/GenBank/DDBJ whole genome shotgun (WGS) entry which is preliminary data.</text>
</comment>
<sequence>MKKNTKLIFIVLILLICGITSLAFHSFRNHMNREVIHYLVETRNYKKEDFDKVHTQIAKAPLVSTTVIFADEPYARYFYRKENGRIFQYSRAPVKGNDPSYTYKHIEENLP</sequence>
<dbReference type="RefSeq" id="WP_076136660.1">
    <property type="nucleotide sequence ID" value="NZ_MPTO01000019.1"/>
</dbReference>
<reference evidence="1 2" key="1">
    <citation type="submission" date="2016-10" db="EMBL/GenBank/DDBJ databases">
        <title>Paenibacillus species isolates.</title>
        <authorList>
            <person name="Beno S.M."/>
        </authorList>
    </citation>
    <scope>NUCLEOTIDE SEQUENCE [LARGE SCALE GENOMIC DNA]</scope>
    <source>
        <strain evidence="1 2">FSL H7-0918</strain>
    </source>
</reference>